<keyword evidence="2" id="KW-0472">Membrane</keyword>
<comment type="caution">
    <text evidence="4">The sequence shown here is derived from an EMBL/GenBank/DDBJ whole genome shotgun (WGS) entry which is preliminary data.</text>
</comment>
<sequence length="320" mass="34290">MAVVVPCLNEAAAVGKVVDDLRRALPGADVVVYDNGSTDGTAEVAARHGAQVRHEERPGKGTVVRRAFADLEADVYVLIDGDDTYDASVAGDLVRVLLTGGYDHVVGVRQAGTATAYRPGHATGNRALNEVVSRVFGTPVADMLSGYRVVSRRFAKSFPAISRGFEIETELTVHAVSLRVPQREVPVGFRDRAEGSESKLRTYRDGWRILRLILRLARYRRPMAVHCLLGGLIGAVSLVLGIPLVVEFAETGLVPRFPTAILASGLAMIAALVVAVGIVLDAVHRAADETMRLTYLRHPAPPRPPSVVPAPAAPQGRFRG</sequence>
<feature type="transmembrane region" description="Helical" evidence="2">
    <location>
        <begin position="257"/>
        <end position="283"/>
    </location>
</feature>
<dbReference type="PANTHER" id="PTHR48090">
    <property type="entry name" value="UNDECAPRENYL-PHOSPHATE 4-DEOXY-4-FORMAMIDO-L-ARABINOSE TRANSFERASE-RELATED"/>
    <property type="match status" value="1"/>
</dbReference>
<dbReference type="Pfam" id="PF00535">
    <property type="entry name" value="Glycos_transf_2"/>
    <property type="match status" value="1"/>
</dbReference>
<dbReference type="SUPFAM" id="SSF53448">
    <property type="entry name" value="Nucleotide-diphospho-sugar transferases"/>
    <property type="match status" value="1"/>
</dbReference>
<feature type="domain" description="Glycosyltransferase 2-like" evidence="3">
    <location>
        <begin position="3"/>
        <end position="155"/>
    </location>
</feature>
<proteinExistence type="inferred from homology"/>
<evidence type="ECO:0000313" key="5">
    <source>
        <dbReference type="Proteomes" id="UP000239485"/>
    </source>
</evidence>
<dbReference type="GO" id="GO:0016740">
    <property type="term" value="F:transferase activity"/>
    <property type="evidence" value="ECO:0007669"/>
    <property type="project" value="UniProtKB-KW"/>
</dbReference>
<protein>
    <submittedName>
        <fullName evidence="4">Glycosyltransferase involved in cell wall biosynthesis</fullName>
    </submittedName>
</protein>
<keyword evidence="2" id="KW-1133">Transmembrane helix</keyword>
<feature type="transmembrane region" description="Helical" evidence="2">
    <location>
        <begin position="223"/>
        <end position="245"/>
    </location>
</feature>
<dbReference type="InterPro" id="IPR050256">
    <property type="entry name" value="Glycosyltransferase_2"/>
</dbReference>
<evidence type="ECO:0000313" key="4">
    <source>
        <dbReference type="EMBL" id="PPK97363.1"/>
    </source>
</evidence>
<dbReference type="InterPro" id="IPR029044">
    <property type="entry name" value="Nucleotide-diphossugar_trans"/>
</dbReference>
<name>A0A2S6ISY5_9ACTN</name>
<keyword evidence="5" id="KW-1185">Reference proteome</keyword>
<evidence type="ECO:0000256" key="2">
    <source>
        <dbReference type="SAM" id="Phobius"/>
    </source>
</evidence>
<evidence type="ECO:0000256" key="1">
    <source>
        <dbReference type="ARBA" id="ARBA00006739"/>
    </source>
</evidence>
<dbReference type="PANTHER" id="PTHR48090:SF7">
    <property type="entry name" value="RFBJ PROTEIN"/>
    <property type="match status" value="1"/>
</dbReference>
<dbReference type="Proteomes" id="UP000239485">
    <property type="component" value="Unassembled WGS sequence"/>
</dbReference>
<reference evidence="4 5" key="1">
    <citation type="submission" date="2018-02" db="EMBL/GenBank/DDBJ databases">
        <title>Genomic Encyclopedia of Archaeal and Bacterial Type Strains, Phase II (KMG-II): from individual species to whole genera.</title>
        <authorList>
            <person name="Goeker M."/>
        </authorList>
    </citation>
    <scope>NUCLEOTIDE SEQUENCE [LARGE SCALE GENOMIC DNA]</scope>
    <source>
        <strain evidence="4 5">DSM 22857</strain>
    </source>
</reference>
<evidence type="ECO:0000259" key="3">
    <source>
        <dbReference type="Pfam" id="PF00535"/>
    </source>
</evidence>
<dbReference type="AlphaFoldDB" id="A0A2S6ISY5"/>
<dbReference type="Gene3D" id="3.90.550.10">
    <property type="entry name" value="Spore Coat Polysaccharide Biosynthesis Protein SpsA, Chain A"/>
    <property type="match status" value="1"/>
</dbReference>
<keyword evidence="4" id="KW-0808">Transferase</keyword>
<dbReference type="EMBL" id="PTJD01000004">
    <property type="protein sequence ID" value="PPK97363.1"/>
    <property type="molecule type" value="Genomic_DNA"/>
</dbReference>
<keyword evidence="2" id="KW-0812">Transmembrane</keyword>
<gene>
    <name evidence="4" type="ORF">CLV92_104184</name>
</gene>
<comment type="similarity">
    <text evidence="1">Belongs to the glycosyltransferase 2 family.</text>
</comment>
<dbReference type="CDD" id="cd04179">
    <property type="entry name" value="DPM_DPG-synthase_like"/>
    <property type="match status" value="1"/>
</dbReference>
<dbReference type="InterPro" id="IPR001173">
    <property type="entry name" value="Glyco_trans_2-like"/>
</dbReference>
<organism evidence="4 5">
    <name type="scientific">Kineococcus xinjiangensis</name>
    <dbReference type="NCBI Taxonomy" id="512762"/>
    <lineage>
        <taxon>Bacteria</taxon>
        <taxon>Bacillati</taxon>
        <taxon>Actinomycetota</taxon>
        <taxon>Actinomycetes</taxon>
        <taxon>Kineosporiales</taxon>
        <taxon>Kineosporiaceae</taxon>
        <taxon>Kineococcus</taxon>
    </lineage>
</organism>
<accession>A0A2S6ISY5</accession>